<keyword evidence="1" id="KW-0812">Transmembrane</keyword>
<feature type="transmembrane region" description="Helical" evidence="1">
    <location>
        <begin position="20"/>
        <end position="43"/>
    </location>
</feature>
<dbReference type="GO" id="GO:0016740">
    <property type="term" value="F:transferase activity"/>
    <property type="evidence" value="ECO:0007669"/>
    <property type="project" value="UniProtKB-KW"/>
</dbReference>
<evidence type="ECO:0000313" key="3">
    <source>
        <dbReference type="Proteomes" id="UP000442109"/>
    </source>
</evidence>
<feature type="non-terminal residue" evidence="2">
    <location>
        <position position="1"/>
    </location>
</feature>
<comment type="caution">
    <text evidence="2">The sequence shown here is derived from an EMBL/GenBank/DDBJ whole genome shotgun (WGS) entry which is preliminary data.</text>
</comment>
<organism evidence="2 3">
    <name type="scientific">Psychrobacter sanguinis</name>
    <dbReference type="NCBI Taxonomy" id="861445"/>
    <lineage>
        <taxon>Bacteria</taxon>
        <taxon>Pseudomonadati</taxon>
        <taxon>Pseudomonadota</taxon>
        <taxon>Gammaproteobacteria</taxon>
        <taxon>Moraxellales</taxon>
        <taxon>Moraxellaceae</taxon>
        <taxon>Psychrobacter</taxon>
    </lineage>
</organism>
<reference evidence="2 3" key="1">
    <citation type="journal article" date="2019" name="PLoS ONE">
        <title>Pup mortality in New Zealand sea lions (Phocarctos hookeri) at Enderby Island, Auckland Islands, 2013-18.</title>
        <authorList>
            <person name="Michael S.A."/>
            <person name="Hayman D.T.S."/>
            <person name="Gray R."/>
            <person name="Zhang J."/>
            <person name="Rogers L."/>
            <person name="Roe W.D."/>
        </authorList>
    </citation>
    <scope>NUCLEOTIDE SEQUENCE [LARGE SCALE GENOMIC DNA]</scope>
    <source>
        <strain evidence="2 3">SM868</strain>
    </source>
</reference>
<protein>
    <submittedName>
        <fullName evidence="2">Acetyltransferase</fullName>
    </submittedName>
</protein>
<keyword evidence="1" id="KW-1133">Transmembrane helix</keyword>
<accession>A0A844M4N1</accession>
<name>A0A844M4N1_9GAMM</name>
<keyword evidence="1" id="KW-0472">Membrane</keyword>
<dbReference type="AlphaFoldDB" id="A0A844M4N1"/>
<keyword evidence="3" id="KW-1185">Reference proteome</keyword>
<evidence type="ECO:0000313" key="2">
    <source>
        <dbReference type="EMBL" id="MUG33587.1"/>
    </source>
</evidence>
<feature type="transmembrane region" description="Helical" evidence="1">
    <location>
        <begin position="55"/>
        <end position="77"/>
    </location>
</feature>
<proteinExistence type="predicted"/>
<keyword evidence="2" id="KW-0808">Transferase</keyword>
<dbReference type="EMBL" id="WFKQ01000193">
    <property type="protein sequence ID" value="MUG33587.1"/>
    <property type="molecule type" value="Genomic_DNA"/>
</dbReference>
<feature type="non-terminal residue" evidence="2">
    <location>
        <position position="81"/>
    </location>
</feature>
<gene>
    <name evidence="2" type="ORF">GB996_12480</name>
</gene>
<dbReference type="Proteomes" id="UP000442109">
    <property type="component" value="Unassembled WGS sequence"/>
</dbReference>
<evidence type="ECO:0000256" key="1">
    <source>
        <dbReference type="SAM" id="Phobius"/>
    </source>
</evidence>
<sequence>FYEILTGSSYETQFIPHLFVHTWSLAIEVHFYLLWGVLIWLLAKKDYTNKQFRGTLFLISSVIFVISFLSMFVRAFLVPNV</sequence>